<evidence type="ECO:0000313" key="2">
    <source>
        <dbReference type="Proteomes" id="UP000032803"/>
    </source>
</evidence>
<dbReference type="Gene3D" id="3.30.450.150">
    <property type="entry name" value="Haem-degrading domain"/>
    <property type="match status" value="1"/>
</dbReference>
<sequence length="143" mass="14736">MNRLTLEKANAIIEAGFIESLKLSLKPMSIAILDAGGHLIAFQRQDKAGILRFDIAFAKAYGALGMGIGSRGLALKANEIPDLMEGAINASKGRLIPAPGGVLIVNLDNEIIGAAGASGDTSDNDEHSVISGILSVGLIPKTS</sequence>
<dbReference type="InterPro" id="IPR005624">
    <property type="entry name" value="PduO/GlcC-like"/>
</dbReference>
<dbReference type="PANTHER" id="PTHR34309:SF10">
    <property type="entry name" value="SLR1406 PROTEIN"/>
    <property type="match status" value="1"/>
</dbReference>
<gene>
    <name evidence="1" type="ORF">LHA_1051</name>
</gene>
<organism evidence="1 2">
    <name type="scientific">Legionella hackeliae</name>
    <dbReference type="NCBI Taxonomy" id="449"/>
    <lineage>
        <taxon>Bacteria</taxon>
        <taxon>Pseudomonadati</taxon>
        <taxon>Pseudomonadota</taxon>
        <taxon>Gammaproteobacteria</taxon>
        <taxon>Legionellales</taxon>
        <taxon>Legionellaceae</taxon>
        <taxon>Legionella</taxon>
    </lineage>
</organism>
<reference evidence="2" key="1">
    <citation type="submission" date="2014-09" db="EMBL/GenBank/DDBJ databases">
        <authorList>
            <person name="Gomez-Valero L."/>
        </authorList>
    </citation>
    <scope>NUCLEOTIDE SEQUENCE [LARGE SCALE GENOMIC DNA]</scope>
    <source>
        <strain evidence="2">ATCC35250</strain>
    </source>
</reference>
<dbReference type="AlphaFoldDB" id="A0A0A8URL5"/>
<proteinExistence type="predicted"/>
<evidence type="ECO:0000313" key="1">
    <source>
        <dbReference type="EMBL" id="CEK10111.1"/>
    </source>
</evidence>
<dbReference type="HOGENOM" id="CLU_103773_3_0_6"/>
<dbReference type="PANTHER" id="PTHR34309">
    <property type="entry name" value="SLR1406 PROTEIN"/>
    <property type="match status" value="1"/>
</dbReference>
<dbReference type="EMBL" id="LN681225">
    <property type="protein sequence ID" value="CEK10111.1"/>
    <property type="molecule type" value="Genomic_DNA"/>
</dbReference>
<dbReference type="Proteomes" id="UP000032803">
    <property type="component" value="Chromosome I"/>
</dbReference>
<dbReference type="SUPFAM" id="SSF143744">
    <property type="entry name" value="GlcG-like"/>
    <property type="match status" value="1"/>
</dbReference>
<protein>
    <recommendedName>
        <fullName evidence="3">GlcG protein</fullName>
    </recommendedName>
</protein>
<dbReference type="PATRIC" id="fig|449.7.peg.605"/>
<dbReference type="OrthoDB" id="9815788at2"/>
<dbReference type="RefSeq" id="WP_045105536.1">
    <property type="nucleotide sequence ID" value="NZ_LN681225.1"/>
</dbReference>
<evidence type="ECO:0008006" key="3">
    <source>
        <dbReference type="Google" id="ProtNLM"/>
    </source>
</evidence>
<accession>A0A0A8URL5</accession>
<dbReference type="InterPro" id="IPR052517">
    <property type="entry name" value="GlcG_carb_metab_protein"/>
</dbReference>
<keyword evidence="2" id="KW-1185">Reference proteome</keyword>
<dbReference type="InterPro" id="IPR038084">
    <property type="entry name" value="PduO/GlcC-like_sf"/>
</dbReference>
<name>A0A0A8URL5_LEGHA</name>
<dbReference type="KEGG" id="lha:LHA_1051"/>
<dbReference type="Pfam" id="PF03928">
    <property type="entry name" value="HbpS-like"/>
    <property type="match status" value="1"/>
</dbReference>